<evidence type="ECO:0000256" key="1">
    <source>
        <dbReference type="SAM" id="MobiDB-lite"/>
    </source>
</evidence>
<dbReference type="VEuPathDB" id="FungiDB:PABG_06646"/>
<protein>
    <submittedName>
        <fullName evidence="2">Uncharacterized protein</fullName>
    </submittedName>
</protein>
<sequence>TEKAKGSKQSNTSRQEPIAPSNSNRDLQNKKKKARKQAIMKFSLIVLNLLSTGGMAERHFEHQMSTWREAILRRRFS</sequence>
<name>A0A1D2J5D7_PARBR</name>
<feature type="non-terminal residue" evidence="2">
    <location>
        <position position="1"/>
    </location>
</feature>
<reference evidence="2 3" key="1">
    <citation type="submission" date="2016-06" db="EMBL/GenBank/DDBJ databases">
        <authorList>
            <person name="Kjaerup R.B."/>
            <person name="Dalgaard T.S."/>
            <person name="Juul-Madsen H.R."/>
        </authorList>
    </citation>
    <scope>NUCLEOTIDE SEQUENCE [LARGE SCALE GENOMIC DNA]</scope>
    <source>
        <strain evidence="2 3">Pb300</strain>
    </source>
</reference>
<proteinExistence type="predicted"/>
<gene>
    <name evidence="2" type="ORF">ACO22_07180</name>
</gene>
<feature type="compositionally biased region" description="Polar residues" evidence="1">
    <location>
        <begin position="7"/>
        <end position="26"/>
    </location>
</feature>
<dbReference type="EMBL" id="LZYO01000473">
    <property type="protein sequence ID" value="ODH13509.1"/>
    <property type="molecule type" value="Genomic_DNA"/>
</dbReference>
<organism evidence="2 3">
    <name type="scientific">Paracoccidioides brasiliensis</name>
    <dbReference type="NCBI Taxonomy" id="121759"/>
    <lineage>
        <taxon>Eukaryota</taxon>
        <taxon>Fungi</taxon>
        <taxon>Dikarya</taxon>
        <taxon>Ascomycota</taxon>
        <taxon>Pezizomycotina</taxon>
        <taxon>Eurotiomycetes</taxon>
        <taxon>Eurotiomycetidae</taxon>
        <taxon>Onygenales</taxon>
        <taxon>Ajellomycetaceae</taxon>
        <taxon>Paracoccidioides</taxon>
    </lineage>
</organism>
<evidence type="ECO:0000313" key="3">
    <source>
        <dbReference type="Proteomes" id="UP000242814"/>
    </source>
</evidence>
<dbReference type="AlphaFoldDB" id="A0A1D2J5D7"/>
<dbReference type="Proteomes" id="UP000242814">
    <property type="component" value="Unassembled WGS sequence"/>
</dbReference>
<feature type="region of interest" description="Disordered" evidence="1">
    <location>
        <begin position="1"/>
        <end position="34"/>
    </location>
</feature>
<evidence type="ECO:0000313" key="2">
    <source>
        <dbReference type="EMBL" id="ODH13509.1"/>
    </source>
</evidence>
<comment type="caution">
    <text evidence="2">The sequence shown here is derived from an EMBL/GenBank/DDBJ whole genome shotgun (WGS) entry which is preliminary data.</text>
</comment>
<accession>A0A1D2J5D7</accession>